<comment type="caution">
    <text evidence="2">The sequence shown here is derived from an EMBL/GenBank/DDBJ whole genome shotgun (WGS) entry which is preliminary data.</text>
</comment>
<dbReference type="InterPro" id="IPR028082">
    <property type="entry name" value="Peripla_BP_I"/>
</dbReference>
<protein>
    <submittedName>
        <fullName evidence="2">Uncharacterized protein</fullName>
    </submittedName>
</protein>
<dbReference type="Gene3D" id="3.40.50.2300">
    <property type="match status" value="2"/>
</dbReference>
<feature type="signal peptide" evidence="1">
    <location>
        <begin position="1"/>
        <end position="22"/>
    </location>
</feature>
<evidence type="ECO:0000256" key="1">
    <source>
        <dbReference type="SAM" id="SignalP"/>
    </source>
</evidence>
<feature type="chain" id="PRO_5021389754" evidence="1">
    <location>
        <begin position="23"/>
        <end position="367"/>
    </location>
</feature>
<dbReference type="AlphaFoldDB" id="A0A501X1F1"/>
<evidence type="ECO:0000313" key="2">
    <source>
        <dbReference type="EMBL" id="TPE53966.1"/>
    </source>
</evidence>
<evidence type="ECO:0000313" key="3">
    <source>
        <dbReference type="Proteomes" id="UP000315901"/>
    </source>
</evidence>
<dbReference type="EMBL" id="VFRR01000008">
    <property type="protein sequence ID" value="TPE53966.1"/>
    <property type="molecule type" value="Genomic_DNA"/>
</dbReference>
<dbReference type="OrthoDB" id="9784024at2"/>
<accession>A0A501X1F1</accession>
<sequence length="367" mass="41102">MGHLIFSGILLLFTLLSTSAGAYTFAQPRFALERYLEANPSQQALMDQFAVRVHNQPNTMGGVRTRAVRIGMLFTRPLSDVVSQRSLVAFKRRLQEIGVDFRLDLFELDQDPIKLQRQLVRVSTSGFDYLLLDDVTPNLVPQIQRWLLKRQPKLLLGGLSAPLDAWRHTPPLIYLGVHESRTMNQLASLVAREFENRTIDAMVLPAGKIAEQRCAAFLNGLALAGSAVRHNYAVSDSEQASYVAAKSLLQQNTPPSFLFSCTQTQQKGVVQAIQELGLAQQVKTNNWGEQSWVELVEDRVFGRFTLLYPIDDLAIAAAEALRADLENRLLPQVYLESVQIATAAMDLESLELMYGQSNRYGGDVWRP</sequence>
<name>A0A501X1F1_9GAMM</name>
<reference evidence="2 3" key="1">
    <citation type="submission" date="2019-06" db="EMBL/GenBank/DDBJ databases">
        <title>A novel bacterium of genus Marinomonas, isolated from coastal sand.</title>
        <authorList>
            <person name="Huang H."/>
            <person name="Mo K."/>
            <person name="Hu Y."/>
        </authorList>
    </citation>
    <scope>NUCLEOTIDE SEQUENCE [LARGE SCALE GENOMIC DNA]</scope>
    <source>
        <strain evidence="2 3">HB171799</strain>
    </source>
</reference>
<keyword evidence="3" id="KW-1185">Reference proteome</keyword>
<keyword evidence="1" id="KW-0732">Signal</keyword>
<dbReference type="Proteomes" id="UP000315901">
    <property type="component" value="Unassembled WGS sequence"/>
</dbReference>
<organism evidence="2 3">
    <name type="scientific">Maribrevibacterium harenarium</name>
    <dbReference type="NCBI Taxonomy" id="2589817"/>
    <lineage>
        <taxon>Bacteria</taxon>
        <taxon>Pseudomonadati</taxon>
        <taxon>Pseudomonadota</taxon>
        <taxon>Gammaproteobacteria</taxon>
        <taxon>Oceanospirillales</taxon>
        <taxon>Oceanospirillaceae</taxon>
        <taxon>Maribrevibacterium</taxon>
    </lineage>
</organism>
<gene>
    <name evidence="2" type="ORF">FJM67_06055</name>
</gene>
<proteinExistence type="predicted"/>
<dbReference type="SUPFAM" id="SSF53822">
    <property type="entry name" value="Periplasmic binding protein-like I"/>
    <property type="match status" value="1"/>
</dbReference>
<dbReference type="RefSeq" id="WP_140587868.1">
    <property type="nucleotide sequence ID" value="NZ_VFRR01000008.1"/>
</dbReference>